<feature type="region of interest" description="Disordered" evidence="1">
    <location>
        <begin position="75"/>
        <end position="152"/>
    </location>
</feature>
<sequence length="152" mass="16838">MANARPVAATFSCPVRATTILSLRTRSRSLGENSIYVNSFEVMARPPPNVGLPADESALKPSTTDSYFNTRNAQQRALRKGTTPHKGDALIELHGSRRSEQRKERGKHRRRRHAHNIPKHKEKRNVNSELVAGSQVNCGHEASVPPGKETVV</sequence>
<evidence type="ECO:0000256" key="1">
    <source>
        <dbReference type="SAM" id="MobiDB-lite"/>
    </source>
</evidence>
<evidence type="ECO:0000313" key="3">
    <source>
        <dbReference type="Proteomes" id="UP001163046"/>
    </source>
</evidence>
<feature type="compositionally biased region" description="Basic and acidic residues" evidence="1">
    <location>
        <begin position="85"/>
        <end position="103"/>
    </location>
</feature>
<reference evidence="2" key="1">
    <citation type="submission" date="2023-01" db="EMBL/GenBank/DDBJ databases">
        <title>Genome assembly of the deep-sea coral Lophelia pertusa.</title>
        <authorList>
            <person name="Herrera S."/>
            <person name="Cordes E."/>
        </authorList>
    </citation>
    <scope>NUCLEOTIDE SEQUENCE</scope>
    <source>
        <strain evidence="2">USNM1676648</strain>
        <tissue evidence="2">Polyp</tissue>
    </source>
</reference>
<keyword evidence="3" id="KW-1185">Reference proteome</keyword>
<name>A0A9X0DCS6_9CNID</name>
<gene>
    <name evidence="2" type="ORF">OS493_003691</name>
</gene>
<protein>
    <submittedName>
        <fullName evidence="2">Uncharacterized protein</fullName>
    </submittedName>
</protein>
<dbReference type="Proteomes" id="UP001163046">
    <property type="component" value="Unassembled WGS sequence"/>
</dbReference>
<proteinExistence type="predicted"/>
<dbReference type="EMBL" id="MU825397">
    <property type="protein sequence ID" value="KAJ7394018.1"/>
    <property type="molecule type" value="Genomic_DNA"/>
</dbReference>
<accession>A0A9X0DCS6</accession>
<evidence type="ECO:0000313" key="2">
    <source>
        <dbReference type="EMBL" id="KAJ7394018.1"/>
    </source>
</evidence>
<dbReference type="AlphaFoldDB" id="A0A9X0DCS6"/>
<feature type="compositionally biased region" description="Basic residues" evidence="1">
    <location>
        <begin position="104"/>
        <end position="123"/>
    </location>
</feature>
<organism evidence="2 3">
    <name type="scientific">Desmophyllum pertusum</name>
    <dbReference type="NCBI Taxonomy" id="174260"/>
    <lineage>
        <taxon>Eukaryota</taxon>
        <taxon>Metazoa</taxon>
        <taxon>Cnidaria</taxon>
        <taxon>Anthozoa</taxon>
        <taxon>Hexacorallia</taxon>
        <taxon>Scleractinia</taxon>
        <taxon>Caryophylliina</taxon>
        <taxon>Caryophylliidae</taxon>
        <taxon>Desmophyllum</taxon>
    </lineage>
</organism>
<comment type="caution">
    <text evidence="2">The sequence shown here is derived from an EMBL/GenBank/DDBJ whole genome shotgun (WGS) entry which is preliminary data.</text>
</comment>